<dbReference type="EMBL" id="JAGKHQ010000021">
    <property type="protein sequence ID" value="KAG7474603.1"/>
    <property type="molecule type" value="Genomic_DNA"/>
</dbReference>
<comment type="caution">
    <text evidence="1">The sequence shown here is derived from an EMBL/GenBank/DDBJ whole genome shotgun (WGS) entry which is preliminary data.</text>
</comment>
<gene>
    <name evidence="1" type="ORF">JOB18_013243</name>
</gene>
<protein>
    <submittedName>
        <fullName evidence="1">Uncharacterized protein</fullName>
    </submittedName>
</protein>
<organism evidence="1 2">
    <name type="scientific">Solea senegalensis</name>
    <name type="common">Senegalese sole</name>
    <dbReference type="NCBI Taxonomy" id="28829"/>
    <lineage>
        <taxon>Eukaryota</taxon>
        <taxon>Metazoa</taxon>
        <taxon>Chordata</taxon>
        <taxon>Craniata</taxon>
        <taxon>Vertebrata</taxon>
        <taxon>Euteleostomi</taxon>
        <taxon>Actinopterygii</taxon>
        <taxon>Neopterygii</taxon>
        <taxon>Teleostei</taxon>
        <taxon>Neoteleostei</taxon>
        <taxon>Acanthomorphata</taxon>
        <taxon>Carangaria</taxon>
        <taxon>Pleuronectiformes</taxon>
        <taxon>Pleuronectoidei</taxon>
        <taxon>Soleidae</taxon>
        <taxon>Solea</taxon>
    </lineage>
</organism>
<dbReference type="AlphaFoldDB" id="A0AAV6PRU9"/>
<evidence type="ECO:0000313" key="1">
    <source>
        <dbReference type="EMBL" id="KAG7474603.1"/>
    </source>
</evidence>
<keyword evidence="2" id="KW-1185">Reference proteome</keyword>
<sequence>MLPGYLKYPGRTHSVRHYKTLPPVILVLPPQSSRQHLSTDTQLASACGPLLLDGFVSPHHHHARGQICNCVNP</sequence>
<accession>A0AAV6PRU9</accession>
<reference evidence="1 2" key="1">
    <citation type="journal article" date="2021" name="Sci. Rep.">
        <title>Chromosome anchoring in Senegalese sole (Solea senegalensis) reveals sex-associated markers and genome rearrangements in flatfish.</title>
        <authorList>
            <person name="Guerrero-Cozar I."/>
            <person name="Gomez-Garrido J."/>
            <person name="Berbel C."/>
            <person name="Martinez-Blanch J.F."/>
            <person name="Alioto T."/>
            <person name="Claros M.G."/>
            <person name="Gagnaire P.A."/>
            <person name="Manchado M."/>
        </authorList>
    </citation>
    <scope>NUCLEOTIDE SEQUENCE [LARGE SCALE GENOMIC DNA]</scope>
    <source>
        <strain evidence="1">Sse05_10M</strain>
    </source>
</reference>
<dbReference type="Proteomes" id="UP000693946">
    <property type="component" value="Linkage Group LG9"/>
</dbReference>
<name>A0AAV6PRU9_SOLSE</name>
<proteinExistence type="predicted"/>
<evidence type="ECO:0000313" key="2">
    <source>
        <dbReference type="Proteomes" id="UP000693946"/>
    </source>
</evidence>